<dbReference type="SUPFAM" id="SSF55729">
    <property type="entry name" value="Acyl-CoA N-acyltransferases (Nat)"/>
    <property type="match status" value="1"/>
</dbReference>
<sequence>MAASAARVTCSRPPAVSKLDTGNVPGGWMQGTAVGGAQRSFISARRPPPRLLAHHAPRREGLDTPRNSRCIATAGSVTSSAPIAPGTRLPSPSAPVASGSKPATAPGEDLSSSESSSSGVDVVGYGLKFRVREVEPTEYWDVAEVHADSFYPTARQPLLFLLQLDRVLALHLGKVIEKNRQALNGKYRCLVAAASSQRSEERSFDWMLEAIASRMAARFGRSRKECNYIFGAIVVDTLAQYIPKQLMSKGSRVTKAYISNLAVSTAARRQGIGEAVLRQAESLACEWKCDEIYLHCDPMNAAAYRLYLKAGYVVVDQSITGVTKQPRQDAHLVLMTKPAALCH</sequence>
<feature type="region of interest" description="Disordered" evidence="1">
    <location>
        <begin position="1"/>
        <end position="119"/>
    </location>
</feature>
<dbReference type="PANTHER" id="PTHR47443">
    <property type="entry name" value="ACYL-COA N-ACYLTRANSFERASES (NAT) SUPERFAMILY PROTEIN"/>
    <property type="match status" value="1"/>
</dbReference>
<gene>
    <name evidence="3" type="ORF">TCHU04912_LOCUS22238</name>
</gene>
<feature type="domain" description="N-acetyltransferase" evidence="2">
    <location>
        <begin position="185"/>
        <end position="340"/>
    </location>
</feature>
<name>A0A7S1T8W5_9CHLO</name>
<dbReference type="Pfam" id="PF00583">
    <property type="entry name" value="Acetyltransf_1"/>
    <property type="match status" value="1"/>
</dbReference>
<proteinExistence type="predicted"/>
<dbReference type="PROSITE" id="PS51186">
    <property type="entry name" value="GNAT"/>
    <property type="match status" value="1"/>
</dbReference>
<reference evidence="3" key="1">
    <citation type="submission" date="2021-01" db="EMBL/GenBank/DDBJ databases">
        <authorList>
            <person name="Corre E."/>
            <person name="Pelletier E."/>
            <person name="Niang G."/>
            <person name="Scheremetjew M."/>
            <person name="Finn R."/>
            <person name="Kale V."/>
            <person name="Holt S."/>
            <person name="Cochrane G."/>
            <person name="Meng A."/>
            <person name="Brown T."/>
            <person name="Cohen L."/>
        </authorList>
    </citation>
    <scope>NUCLEOTIDE SEQUENCE</scope>
    <source>
        <strain evidence="3">PLY429</strain>
    </source>
</reference>
<evidence type="ECO:0000256" key="1">
    <source>
        <dbReference type="SAM" id="MobiDB-lite"/>
    </source>
</evidence>
<dbReference type="AlphaFoldDB" id="A0A7S1T8W5"/>
<accession>A0A7S1T8W5</accession>
<dbReference type="CDD" id="cd04301">
    <property type="entry name" value="NAT_SF"/>
    <property type="match status" value="1"/>
</dbReference>
<dbReference type="Gene3D" id="3.40.630.30">
    <property type="match status" value="1"/>
</dbReference>
<dbReference type="EMBL" id="HBGG01043028">
    <property type="protein sequence ID" value="CAD9229472.1"/>
    <property type="molecule type" value="Transcribed_RNA"/>
</dbReference>
<dbReference type="InterPro" id="IPR000182">
    <property type="entry name" value="GNAT_dom"/>
</dbReference>
<dbReference type="GO" id="GO:0009507">
    <property type="term" value="C:chloroplast"/>
    <property type="evidence" value="ECO:0007669"/>
    <property type="project" value="TreeGrafter"/>
</dbReference>
<dbReference type="PANTHER" id="PTHR47443:SF3">
    <property type="entry name" value="GCN5-RELATED N-ACETYLTRANSFERASE 4, CHLOROPLASTIC"/>
    <property type="match status" value="1"/>
</dbReference>
<evidence type="ECO:0000313" key="3">
    <source>
        <dbReference type="EMBL" id="CAD9229472.1"/>
    </source>
</evidence>
<dbReference type="InterPro" id="IPR016181">
    <property type="entry name" value="Acyl_CoA_acyltransferase"/>
</dbReference>
<protein>
    <recommendedName>
        <fullName evidence="2">N-acetyltransferase domain-containing protein</fullName>
    </recommendedName>
</protein>
<evidence type="ECO:0000259" key="2">
    <source>
        <dbReference type="PROSITE" id="PS51186"/>
    </source>
</evidence>
<dbReference type="GO" id="GO:0008080">
    <property type="term" value="F:N-acetyltransferase activity"/>
    <property type="evidence" value="ECO:0007669"/>
    <property type="project" value="TreeGrafter"/>
</dbReference>
<organism evidence="3">
    <name type="scientific">Tetraselmis chuii</name>
    <dbReference type="NCBI Taxonomy" id="63592"/>
    <lineage>
        <taxon>Eukaryota</taxon>
        <taxon>Viridiplantae</taxon>
        <taxon>Chlorophyta</taxon>
        <taxon>core chlorophytes</taxon>
        <taxon>Chlorodendrophyceae</taxon>
        <taxon>Chlorodendrales</taxon>
        <taxon>Chlorodendraceae</taxon>
        <taxon>Tetraselmis</taxon>
    </lineage>
</organism>